<dbReference type="Proteomes" id="UP000075886">
    <property type="component" value="Unassembled WGS sequence"/>
</dbReference>
<accession>A0A182Q063</accession>
<feature type="region of interest" description="Disordered" evidence="1">
    <location>
        <begin position="185"/>
        <end position="236"/>
    </location>
</feature>
<feature type="compositionally biased region" description="Polar residues" evidence="1">
    <location>
        <begin position="316"/>
        <end position="327"/>
    </location>
</feature>
<sequence>MHTSNNRIVVSFITNDLIVDGCARSAEELLEETHSHSAPFDLSVPSLCGQQTRDERDGILTPFDADHVCSACEASPGSSGKSVPDAAETKSGAASCRTSGLESGFFEIGAVPSVEPAISTAPGEKRPIGAAVPGPGEPFGSTERLDRLHRAKATIYVQTVPVVFAVDSPRDRLVVERRRVRNRGSQFSDRGGVRDGLGGDRGGVRDGLGYRSGVSEGGLSNDLGGDRGSSNDLGGQRLTVDDSVESVVRVSGVFDGTLGAIRINDGVRSLDNISAARLLLGLGVTGQGVGDSVRERVLRVGIVLFRLGGVRHLSDRSSSIGDLSHWSRSNDGRGSRVRHSRRRDQASAGHGDQSGEGHELREARQSLLVKRFSRNRSDWLPRTLP</sequence>
<evidence type="ECO:0000313" key="2">
    <source>
        <dbReference type="EnsemblMetazoa" id="AFAF000455-PA"/>
    </source>
</evidence>
<organism evidence="2 3">
    <name type="scientific">Anopheles farauti</name>
    <dbReference type="NCBI Taxonomy" id="69004"/>
    <lineage>
        <taxon>Eukaryota</taxon>
        <taxon>Metazoa</taxon>
        <taxon>Ecdysozoa</taxon>
        <taxon>Arthropoda</taxon>
        <taxon>Hexapoda</taxon>
        <taxon>Insecta</taxon>
        <taxon>Pterygota</taxon>
        <taxon>Neoptera</taxon>
        <taxon>Endopterygota</taxon>
        <taxon>Diptera</taxon>
        <taxon>Nematocera</taxon>
        <taxon>Culicoidea</taxon>
        <taxon>Culicidae</taxon>
        <taxon>Anophelinae</taxon>
        <taxon>Anopheles</taxon>
    </lineage>
</organism>
<dbReference type="EnsemblMetazoa" id="AFAF000455-RA">
    <property type="protein sequence ID" value="AFAF000455-PA"/>
    <property type="gene ID" value="AFAF000455"/>
</dbReference>
<dbReference type="AlphaFoldDB" id="A0A182Q063"/>
<name>A0A182Q063_9DIPT</name>
<feature type="region of interest" description="Disordered" evidence="1">
    <location>
        <begin position="314"/>
        <end position="360"/>
    </location>
</feature>
<evidence type="ECO:0000313" key="3">
    <source>
        <dbReference type="Proteomes" id="UP000075886"/>
    </source>
</evidence>
<evidence type="ECO:0000256" key="1">
    <source>
        <dbReference type="SAM" id="MobiDB-lite"/>
    </source>
</evidence>
<dbReference type="EMBL" id="AXCN02000260">
    <property type="status" value="NOT_ANNOTATED_CDS"/>
    <property type="molecule type" value="Genomic_DNA"/>
</dbReference>
<proteinExistence type="predicted"/>
<keyword evidence="3" id="KW-1185">Reference proteome</keyword>
<reference evidence="3" key="1">
    <citation type="submission" date="2014-01" db="EMBL/GenBank/DDBJ databases">
        <title>The Genome Sequence of Anopheles farauti FAR1 (V2).</title>
        <authorList>
            <consortium name="The Broad Institute Genomics Platform"/>
            <person name="Neafsey D.E."/>
            <person name="Besansky N."/>
            <person name="Howell P."/>
            <person name="Walton C."/>
            <person name="Young S.K."/>
            <person name="Zeng Q."/>
            <person name="Gargeya S."/>
            <person name="Fitzgerald M."/>
            <person name="Haas B."/>
            <person name="Abouelleil A."/>
            <person name="Allen A.W."/>
            <person name="Alvarado L."/>
            <person name="Arachchi H.M."/>
            <person name="Berlin A.M."/>
            <person name="Chapman S.B."/>
            <person name="Gainer-Dewar J."/>
            <person name="Goldberg J."/>
            <person name="Griggs A."/>
            <person name="Gujja S."/>
            <person name="Hansen M."/>
            <person name="Howarth C."/>
            <person name="Imamovic A."/>
            <person name="Ireland A."/>
            <person name="Larimer J."/>
            <person name="McCowan C."/>
            <person name="Murphy C."/>
            <person name="Pearson M."/>
            <person name="Poon T.W."/>
            <person name="Priest M."/>
            <person name="Roberts A."/>
            <person name="Saif S."/>
            <person name="Shea T."/>
            <person name="Sisk P."/>
            <person name="Sykes S."/>
            <person name="Wortman J."/>
            <person name="Nusbaum C."/>
            <person name="Birren B."/>
        </authorList>
    </citation>
    <scope>NUCLEOTIDE SEQUENCE [LARGE SCALE GENOMIC DNA]</scope>
    <source>
        <strain evidence="3">FAR1</strain>
    </source>
</reference>
<protein>
    <submittedName>
        <fullName evidence="2">Uncharacterized protein</fullName>
    </submittedName>
</protein>
<reference evidence="2" key="2">
    <citation type="submission" date="2020-05" db="UniProtKB">
        <authorList>
            <consortium name="EnsemblMetazoa"/>
        </authorList>
    </citation>
    <scope>IDENTIFICATION</scope>
    <source>
        <strain evidence="2">FAR1</strain>
    </source>
</reference>
<dbReference type="VEuPathDB" id="VectorBase:AFAF000455"/>